<dbReference type="AlphaFoldDB" id="A0A8C6ML94"/>
<organism evidence="7 8">
    <name type="scientific">Nothobranchius furzeri</name>
    <name type="common">Turquoise killifish</name>
    <dbReference type="NCBI Taxonomy" id="105023"/>
    <lineage>
        <taxon>Eukaryota</taxon>
        <taxon>Metazoa</taxon>
        <taxon>Chordata</taxon>
        <taxon>Craniata</taxon>
        <taxon>Vertebrata</taxon>
        <taxon>Euteleostomi</taxon>
        <taxon>Actinopterygii</taxon>
        <taxon>Neopterygii</taxon>
        <taxon>Teleostei</taxon>
        <taxon>Neoteleostei</taxon>
        <taxon>Acanthomorphata</taxon>
        <taxon>Ovalentaria</taxon>
        <taxon>Atherinomorphae</taxon>
        <taxon>Cyprinodontiformes</taxon>
        <taxon>Nothobranchiidae</taxon>
        <taxon>Nothobranchius</taxon>
    </lineage>
</organism>
<dbReference type="Gene3D" id="6.10.250.1330">
    <property type="match status" value="1"/>
</dbReference>
<evidence type="ECO:0000256" key="5">
    <source>
        <dbReference type="ARBA" id="ARBA00023136"/>
    </source>
</evidence>
<reference evidence="7" key="1">
    <citation type="submission" date="2025-08" db="UniProtKB">
        <authorList>
            <consortium name="Ensembl"/>
        </authorList>
    </citation>
    <scope>IDENTIFICATION</scope>
</reference>
<evidence type="ECO:0000313" key="7">
    <source>
        <dbReference type="Ensembl" id="ENSNFUP00015035572.1"/>
    </source>
</evidence>
<reference evidence="7" key="2">
    <citation type="submission" date="2025-09" db="UniProtKB">
        <authorList>
            <consortium name="Ensembl"/>
        </authorList>
    </citation>
    <scope>IDENTIFICATION</scope>
</reference>
<evidence type="ECO:0000256" key="4">
    <source>
        <dbReference type="ARBA" id="ARBA00022989"/>
    </source>
</evidence>
<accession>A0A8C6ML94</accession>
<feature type="transmembrane region" description="Helical" evidence="6">
    <location>
        <begin position="29"/>
        <end position="47"/>
    </location>
</feature>
<dbReference type="GO" id="GO:0031966">
    <property type="term" value="C:mitochondrial membrane"/>
    <property type="evidence" value="ECO:0007669"/>
    <property type="project" value="TreeGrafter"/>
</dbReference>
<evidence type="ECO:0000256" key="6">
    <source>
        <dbReference type="SAM" id="Phobius"/>
    </source>
</evidence>
<evidence type="ECO:0000256" key="1">
    <source>
        <dbReference type="ARBA" id="ARBA00004370"/>
    </source>
</evidence>
<dbReference type="Ensembl" id="ENSNFUT00015037148.1">
    <property type="protein sequence ID" value="ENSNFUP00015035572.1"/>
    <property type="gene ID" value="ENSNFUG00015017274.1"/>
</dbReference>
<keyword evidence="8" id="KW-1185">Reference proteome</keyword>
<evidence type="ECO:0000256" key="3">
    <source>
        <dbReference type="ARBA" id="ARBA00022692"/>
    </source>
</evidence>
<evidence type="ECO:0000313" key="8">
    <source>
        <dbReference type="Proteomes" id="UP000694548"/>
    </source>
</evidence>
<dbReference type="InterPro" id="IPR044890">
    <property type="entry name" value="TMEM14_sf"/>
</dbReference>
<keyword evidence="4 6" id="KW-1133">Transmembrane helix</keyword>
<dbReference type="InterPro" id="IPR005349">
    <property type="entry name" value="TMEM14"/>
</dbReference>
<feature type="transmembrane region" description="Helical" evidence="6">
    <location>
        <begin position="53"/>
        <end position="71"/>
    </location>
</feature>
<keyword evidence="5 6" id="KW-0472">Membrane</keyword>
<keyword evidence="3 6" id="KW-0812">Transmembrane</keyword>
<dbReference type="Pfam" id="PF03647">
    <property type="entry name" value="Tmemb_14"/>
    <property type="match status" value="1"/>
</dbReference>
<dbReference type="Proteomes" id="UP000694548">
    <property type="component" value="Unassembled WGS sequence"/>
</dbReference>
<dbReference type="PANTHER" id="PTHR12668:SF11">
    <property type="entry name" value="TRANSMEMBRANE PROTEIN 14A"/>
    <property type="match status" value="1"/>
</dbReference>
<proteinExistence type="inferred from homology"/>
<dbReference type="GO" id="GO:0070453">
    <property type="term" value="P:regulation of heme biosynthetic process"/>
    <property type="evidence" value="ECO:0007669"/>
    <property type="project" value="TreeGrafter"/>
</dbReference>
<sequence>MDWIGFGYAAAIFFGGFLGYKRRGSVMSLIAGFVFGGLSALGAYNISNDPKNILVSLIASGVLSVIMGMRYKKSGKLMPAGIISGLRSESLQNMTGPNRLSNQETLRHICGMSDFIFYFSFSQLIDGVSPTSPHGVTERSALTSLLKGSLRPSLQFCGFFV</sequence>
<protein>
    <submittedName>
        <fullName evidence="7">Transmembrane protein 14A</fullName>
    </submittedName>
</protein>
<comment type="similarity">
    <text evidence="2">Belongs to the TMEM14 family.</text>
</comment>
<gene>
    <name evidence="7" type="primary">tmem14a</name>
</gene>
<dbReference type="PANTHER" id="PTHR12668">
    <property type="entry name" value="TRANSMEMBRANE PROTEIN 14, 15"/>
    <property type="match status" value="1"/>
</dbReference>
<feature type="transmembrane region" description="Helical" evidence="6">
    <location>
        <begin position="6"/>
        <end position="22"/>
    </location>
</feature>
<evidence type="ECO:0000256" key="2">
    <source>
        <dbReference type="ARBA" id="ARBA00007590"/>
    </source>
</evidence>
<comment type="subcellular location">
    <subcellularLocation>
        <location evidence="1">Membrane</location>
    </subcellularLocation>
</comment>
<dbReference type="Gene3D" id="1.10.10.1740">
    <property type="entry name" value="Transmembrane protein 14-like"/>
    <property type="match status" value="1"/>
</dbReference>
<dbReference type="GeneTree" id="ENSGT00940000158206"/>
<name>A0A8C6ML94_NOTFU</name>